<accession>A0A6J4M8L3</accession>
<dbReference type="Gene3D" id="3.30.110.190">
    <property type="match status" value="1"/>
</dbReference>
<sequence length="283" mass="30608">MSTAHDRGPEDAEHAEHAVPGDLAALARTLAVTGARAGAWAAVTGLRVGRRAVDVVRHPEHAQQLADDLREAAAAITEALDGEEETAVVHTVTGLAHPGRDAEEEPVNPLHQAAQELLRQSRDVWTEDRGHPAYARIIEELAPDEARILVLLVRQGPQPTVDVRTGGMLTLVSSSLVAARLTMIGAHAGCRYVERVPSYLNNLQRLGLIWFPLDPLHDPVEYQVLEAQPDVVAACASVRRCRVVRRGIHLTPFGEDFCREGLGLVPHVEDQLAIPKHASPGIG</sequence>
<proteinExistence type="predicted"/>
<protein>
    <recommendedName>
        <fullName evidence="2">DUF4393 domain-containing protein</fullName>
    </recommendedName>
</protein>
<dbReference type="EMBL" id="CADCUH010000140">
    <property type="protein sequence ID" value="CAA9353136.1"/>
    <property type="molecule type" value="Genomic_DNA"/>
</dbReference>
<evidence type="ECO:0000313" key="1">
    <source>
        <dbReference type="EMBL" id="CAA9353136.1"/>
    </source>
</evidence>
<reference evidence="1" key="1">
    <citation type="submission" date="2020-02" db="EMBL/GenBank/DDBJ databases">
        <authorList>
            <person name="Meier V. D."/>
        </authorList>
    </citation>
    <scope>NUCLEOTIDE SEQUENCE</scope>
    <source>
        <strain evidence="1">AVDCRST_MAG36</strain>
    </source>
</reference>
<evidence type="ECO:0008006" key="2">
    <source>
        <dbReference type="Google" id="ProtNLM"/>
    </source>
</evidence>
<dbReference type="InterPro" id="IPR025506">
    <property type="entry name" value="Abi_alpha"/>
</dbReference>
<name>A0A6J4M8L3_9ACTN</name>
<dbReference type="Pfam" id="PF14337">
    <property type="entry name" value="Abi_alpha"/>
    <property type="match status" value="1"/>
</dbReference>
<gene>
    <name evidence="1" type="ORF">AVDCRST_MAG36-2118</name>
</gene>
<dbReference type="AlphaFoldDB" id="A0A6J4M8L3"/>
<organism evidence="1">
    <name type="scientific">uncultured Nocardioidaceae bacterium</name>
    <dbReference type="NCBI Taxonomy" id="253824"/>
    <lineage>
        <taxon>Bacteria</taxon>
        <taxon>Bacillati</taxon>
        <taxon>Actinomycetota</taxon>
        <taxon>Actinomycetes</taxon>
        <taxon>Propionibacteriales</taxon>
        <taxon>Nocardioidaceae</taxon>
        <taxon>environmental samples</taxon>
    </lineage>
</organism>